<dbReference type="Proteomes" id="UP000516260">
    <property type="component" value="Chromosome 20"/>
</dbReference>
<dbReference type="Pfam" id="PF14291">
    <property type="entry name" value="DUF4371"/>
    <property type="match status" value="1"/>
</dbReference>
<keyword evidence="3" id="KW-1185">Reference proteome</keyword>
<dbReference type="AlphaFoldDB" id="A0A4Z2BND5"/>
<dbReference type="PANTHER" id="PTHR45749">
    <property type="match status" value="1"/>
</dbReference>
<dbReference type="InterPro" id="IPR025398">
    <property type="entry name" value="DUF4371"/>
</dbReference>
<gene>
    <name evidence="2" type="ORF">fugu_018498</name>
</gene>
<dbReference type="EMBL" id="SWLE01000013">
    <property type="protein sequence ID" value="TNM93096.1"/>
    <property type="molecule type" value="Genomic_DNA"/>
</dbReference>
<comment type="caution">
    <text evidence="2">The sequence shown here is derived from an EMBL/GenBank/DDBJ whole genome shotgun (WGS) entry which is preliminary data.</text>
</comment>
<dbReference type="SUPFAM" id="SSF53098">
    <property type="entry name" value="Ribonuclease H-like"/>
    <property type="match status" value="1"/>
</dbReference>
<accession>A0A4Z2BND5</accession>
<dbReference type="PANTHER" id="PTHR45749:SF28">
    <property type="entry name" value="ZINC FINGER MYM-TYPE PROTEIN 1-LIKE-RELATED"/>
    <property type="match status" value="1"/>
</dbReference>
<feature type="domain" description="DUF4371" evidence="1">
    <location>
        <begin position="15"/>
        <end position="127"/>
    </location>
</feature>
<evidence type="ECO:0000313" key="2">
    <source>
        <dbReference type="EMBL" id="TNM93096.1"/>
    </source>
</evidence>
<sequence length="218" mass="23877">MDLHYHLSTNKVFSGTSGKIQNDLITSIAEVMGEEIRREVNKAPFVSVMVDETTDASNAAQLALVLRYVTDTGVEERFVRFEDVTSGKRADDIAGLIIRFLVENECLGKVVAQGFDGAAVVSSGLNGVQAKVKERPPLALFIHCYAHRLNLVLTQGASKLKECKIFFAHLSGLAAFFSRSAHATTGQNLPAGVSLVWHRHGGSTHPEWSIQSLRREML</sequence>
<name>A0A4Z2BND5_9TELE</name>
<dbReference type="InterPro" id="IPR012337">
    <property type="entry name" value="RNaseH-like_sf"/>
</dbReference>
<evidence type="ECO:0000259" key="1">
    <source>
        <dbReference type="Pfam" id="PF14291"/>
    </source>
</evidence>
<organism evidence="2 3">
    <name type="scientific">Takifugu bimaculatus</name>
    <dbReference type="NCBI Taxonomy" id="433685"/>
    <lineage>
        <taxon>Eukaryota</taxon>
        <taxon>Metazoa</taxon>
        <taxon>Chordata</taxon>
        <taxon>Craniata</taxon>
        <taxon>Vertebrata</taxon>
        <taxon>Euteleostomi</taxon>
        <taxon>Actinopterygii</taxon>
        <taxon>Neopterygii</taxon>
        <taxon>Teleostei</taxon>
        <taxon>Neoteleostei</taxon>
        <taxon>Acanthomorphata</taxon>
        <taxon>Eupercaria</taxon>
        <taxon>Tetraodontiformes</taxon>
        <taxon>Tetradontoidea</taxon>
        <taxon>Tetraodontidae</taxon>
        <taxon>Takifugu</taxon>
    </lineage>
</organism>
<protein>
    <recommendedName>
        <fullName evidence="1">DUF4371 domain-containing protein</fullName>
    </recommendedName>
</protein>
<evidence type="ECO:0000313" key="3">
    <source>
        <dbReference type="Proteomes" id="UP000516260"/>
    </source>
</evidence>
<reference evidence="2 3" key="1">
    <citation type="submission" date="2019-04" db="EMBL/GenBank/DDBJ databases">
        <title>The sequence and de novo assembly of Takifugu bimaculatus genome using PacBio and Hi-C technologies.</title>
        <authorList>
            <person name="Xu P."/>
            <person name="Liu B."/>
            <person name="Zhou Z."/>
        </authorList>
    </citation>
    <scope>NUCLEOTIDE SEQUENCE [LARGE SCALE GENOMIC DNA]</scope>
    <source>
        <strain evidence="2">TB-2018</strain>
        <tissue evidence="2">Muscle</tissue>
    </source>
</reference>
<proteinExistence type="predicted"/>